<dbReference type="Pfam" id="PF01182">
    <property type="entry name" value="Glucosamine_iso"/>
    <property type="match status" value="1"/>
</dbReference>
<dbReference type="GO" id="GO:0017057">
    <property type="term" value="F:6-phosphogluconolactonase activity"/>
    <property type="evidence" value="ECO:0007669"/>
    <property type="project" value="UniProtKB-UniRule"/>
</dbReference>
<keyword evidence="10" id="KW-1185">Reference proteome</keyword>
<comment type="pathway">
    <text evidence="3 7">Carbohydrate degradation; pentose phosphate pathway; D-ribulose 5-phosphate from D-glucose 6-phosphate (oxidative stage): step 2/3.</text>
</comment>
<keyword evidence="7" id="KW-0378">Hydrolase</keyword>
<dbReference type="InterPro" id="IPR005900">
    <property type="entry name" value="6-phosphogluconolactonase_DevB"/>
</dbReference>
<comment type="function">
    <text evidence="2 7">Hydrolysis of 6-phosphogluconolactone to 6-phosphogluconate.</text>
</comment>
<evidence type="ECO:0000313" key="10">
    <source>
        <dbReference type="Proteomes" id="UP000594042"/>
    </source>
</evidence>
<dbReference type="InterPro" id="IPR006148">
    <property type="entry name" value="Glc/Gal-6P_isomerase"/>
</dbReference>
<evidence type="ECO:0000313" key="9">
    <source>
        <dbReference type="EMBL" id="BCI62333.1"/>
    </source>
</evidence>
<dbReference type="EMBL" id="AP023322">
    <property type="protein sequence ID" value="BCI62333.1"/>
    <property type="molecule type" value="Genomic_DNA"/>
</dbReference>
<evidence type="ECO:0000256" key="1">
    <source>
        <dbReference type="ARBA" id="ARBA00000832"/>
    </source>
</evidence>
<evidence type="ECO:0000256" key="3">
    <source>
        <dbReference type="ARBA" id="ARBA00004961"/>
    </source>
</evidence>
<dbReference type="RefSeq" id="WP_021930368.1">
    <property type="nucleotide sequence ID" value="NZ_AP023322.1"/>
</dbReference>
<dbReference type="KEGG" id="copr:Cop2CBH44_06860"/>
<dbReference type="AlphaFoldDB" id="A0A7G1HTI4"/>
<proteinExistence type="inferred from homology"/>
<feature type="domain" description="Glucosamine/galactosamine-6-phosphate isomerase" evidence="8">
    <location>
        <begin position="13"/>
        <end position="225"/>
    </location>
</feature>
<organism evidence="9 10">
    <name type="scientific">Coprobacter secundus subsp. similis</name>
    <dbReference type="NCBI Taxonomy" id="2751153"/>
    <lineage>
        <taxon>Bacteria</taxon>
        <taxon>Pseudomonadati</taxon>
        <taxon>Bacteroidota</taxon>
        <taxon>Bacteroidia</taxon>
        <taxon>Bacteroidales</taxon>
        <taxon>Barnesiellaceae</taxon>
        <taxon>Coprobacter</taxon>
    </lineage>
</organism>
<reference evidence="10" key="1">
    <citation type="submission" date="2020-07" db="EMBL/GenBank/DDBJ databases">
        <title>Complete genome sequencing of Coprobacter sp. strain 2CBH44.</title>
        <authorList>
            <person name="Sakamoto M."/>
            <person name="Murakami T."/>
            <person name="Mori H."/>
        </authorList>
    </citation>
    <scope>NUCLEOTIDE SEQUENCE [LARGE SCALE GENOMIC DNA]</scope>
    <source>
        <strain evidence="10">2CBH44</strain>
    </source>
</reference>
<dbReference type="Proteomes" id="UP000594042">
    <property type="component" value="Chromosome"/>
</dbReference>
<comment type="similarity">
    <text evidence="4 7">Belongs to the glucosamine/galactosamine-6-phosphate isomerase family. 6-phosphogluconolactonase subfamily.</text>
</comment>
<dbReference type="InterPro" id="IPR037171">
    <property type="entry name" value="NagB/RpiA_transferase-like"/>
</dbReference>
<evidence type="ECO:0000256" key="2">
    <source>
        <dbReference type="ARBA" id="ARBA00002681"/>
    </source>
</evidence>
<dbReference type="SUPFAM" id="SSF100950">
    <property type="entry name" value="NagB/RpiA/CoA transferase-like"/>
    <property type="match status" value="1"/>
</dbReference>
<name>A0A7G1HTI4_9BACT</name>
<dbReference type="GO" id="GO:0005975">
    <property type="term" value="P:carbohydrate metabolic process"/>
    <property type="evidence" value="ECO:0007669"/>
    <property type="project" value="UniProtKB-UniRule"/>
</dbReference>
<evidence type="ECO:0000256" key="7">
    <source>
        <dbReference type="RuleBase" id="RU365095"/>
    </source>
</evidence>
<accession>A0A7G1HTI4</accession>
<evidence type="ECO:0000256" key="6">
    <source>
        <dbReference type="ARBA" id="ARBA00020337"/>
    </source>
</evidence>
<dbReference type="UniPathway" id="UPA00115">
    <property type="reaction ID" value="UER00409"/>
</dbReference>
<protein>
    <recommendedName>
        <fullName evidence="6 7">6-phosphogluconolactonase</fullName>
        <shortName evidence="7">6PGL</shortName>
        <ecNumber evidence="5 7">3.1.1.31</ecNumber>
    </recommendedName>
</protein>
<sequence>MKNLRRYHNTDILFKSLTQDIKEKMDLDLNSLFYLAISGGNTAVKMFDYWINKNLIPISWERIRFFWVDERCVPPNNSESNYFQAKKHLFEPLNVPMEHIFRIKGEKNPQEEASEYGNLINNLVPHKNNKPAFNTVILGTGLDGHTASIFPNNLSLLTNNDNYAVVQHPEKPQMRISMTGTLILNADSIILPIVGKEKKDIIKRIISDDKEDLYLPGNYIYKTAKNITLYLEYI</sequence>
<dbReference type="Gene3D" id="3.40.50.1360">
    <property type="match status" value="1"/>
</dbReference>
<evidence type="ECO:0000256" key="4">
    <source>
        <dbReference type="ARBA" id="ARBA00010662"/>
    </source>
</evidence>
<comment type="catalytic activity">
    <reaction evidence="1 7">
        <text>6-phospho-D-glucono-1,5-lactone + H2O = 6-phospho-D-gluconate + H(+)</text>
        <dbReference type="Rhea" id="RHEA:12556"/>
        <dbReference type="ChEBI" id="CHEBI:15377"/>
        <dbReference type="ChEBI" id="CHEBI:15378"/>
        <dbReference type="ChEBI" id="CHEBI:57955"/>
        <dbReference type="ChEBI" id="CHEBI:58759"/>
        <dbReference type="EC" id="3.1.1.31"/>
    </reaction>
</comment>
<dbReference type="InterPro" id="IPR039104">
    <property type="entry name" value="6PGL"/>
</dbReference>
<dbReference type="PANTHER" id="PTHR11054">
    <property type="entry name" value="6-PHOSPHOGLUCONOLACTONASE"/>
    <property type="match status" value="1"/>
</dbReference>
<dbReference type="GO" id="GO:0006098">
    <property type="term" value="P:pentose-phosphate shunt"/>
    <property type="evidence" value="ECO:0007669"/>
    <property type="project" value="UniProtKB-UniPathway"/>
</dbReference>
<dbReference type="EC" id="3.1.1.31" evidence="5 7"/>
<dbReference type="CDD" id="cd01400">
    <property type="entry name" value="6PGL"/>
    <property type="match status" value="1"/>
</dbReference>
<dbReference type="PANTHER" id="PTHR11054:SF0">
    <property type="entry name" value="6-PHOSPHOGLUCONOLACTONASE"/>
    <property type="match status" value="1"/>
</dbReference>
<dbReference type="NCBIfam" id="TIGR01198">
    <property type="entry name" value="pgl"/>
    <property type="match status" value="1"/>
</dbReference>
<evidence type="ECO:0000259" key="8">
    <source>
        <dbReference type="Pfam" id="PF01182"/>
    </source>
</evidence>
<gene>
    <name evidence="7" type="primary">pgl</name>
    <name evidence="9" type="ORF">Cop2CBH44_06860</name>
</gene>
<evidence type="ECO:0000256" key="5">
    <source>
        <dbReference type="ARBA" id="ARBA00013198"/>
    </source>
</evidence>